<dbReference type="GO" id="GO:0042744">
    <property type="term" value="P:hydrogen peroxide catabolic process"/>
    <property type="evidence" value="ECO:0007669"/>
    <property type="project" value="TreeGrafter"/>
</dbReference>
<comment type="subunit">
    <text evidence="1">Homodimer; disulfide-linked, upon oxidation. 5 homodimers assemble to form a ring-like decamer.</text>
</comment>
<evidence type="ECO:0000256" key="4">
    <source>
        <dbReference type="ARBA" id="ARBA00022559"/>
    </source>
</evidence>
<dbReference type="GO" id="GO:0005829">
    <property type="term" value="C:cytosol"/>
    <property type="evidence" value="ECO:0007669"/>
    <property type="project" value="TreeGrafter"/>
</dbReference>
<comment type="catalytic activity">
    <reaction evidence="9">
        <text>a hydroperoxide + NADH + H(+) = an alcohol + NAD(+) + H2O</text>
        <dbReference type="Rhea" id="RHEA:62628"/>
        <dbReference type="ChEBI" id="CHEBI:15377"/>
        <dbReference type="ChEBI" id="CHEBI:15378"/>
        <dbReference type="ChEBI" id="CHEBI:30879"/>
        <dbReference type="ChEBI" id="CHEBI:35924"/>
        <dbReference type="ChEBI" id="CHEBI:57540"/>
        <dbReference type="ChEBI" id="CHEBI:57945"/>
        <dbReference type="EC" id="1.11.1.26"/>
    </reaction>
</comment>
<dbReference type="Pfam" id="PF00578">
    <property type="entry name" value="AhpC-TSA"/>
    <property type="match status" value="1"/>
</dbReference>
<dbReference type="InterPro" id="IPR050217">
    <property type="entry name" value="Peroxiredoxin"/>
</dbReference>
<reference evidence="13 14" key="1">
    <citation type="submission" date="2020-08" db="EMBL/GenBank/DDBJ databases">
        <title>Genomic Encyclopedia of Type Strains, Phase IV (KMG-IV): sequencing the most valuable type-strain genomes for metagenomic binning, comparative biology and taxonomic classification.</title>
        <authorList>
            <person name="Goeker M."/>
        </authorList>
    </citation>
    <scope>NUCLEOTIDE SEQUENCE [LARGE SCALE GENOMIC DNA]</scope>
    <source>
        <strain evidence="13 14">DSM 25895</strain>
    </source>
</reference>
<name>A0A840Y2F7_9PROT</name>
<evidence type="ECO:0000256" key="5">
    <source>
        <dbReference type="ARBA" id="ARBA00022862"/>
    </source>
</evidence>
<dbReference type="AlphaFoldDB" id="A0A840Y2F7"/>
<dbReference type="InterPro" id="IPR013766">
    <property type="entry name" value="Thioredoxin_domain"/>
</dbReference>
<evidence type="ECO:0000256" key="2">
    <source>
        <dbReference type="ARBA" id="ARBA00013021"/>
    </source>
</evidence>
<evidence type="ECO:0000256" key="3">
    <source>
        <dbReference type="ARBA" id="ARBA00017462"/>
    </source>
</evidence>
<accession>A0A840Y2F7</accession>
<dbReference type="GO" id="GO:0006979">
    <property type="term" value="P:response to oxidative stress"/>
    <property type="evidence" value="ECO:0007669"/>
    <property type="project" value="TreeGrafter"/>
</dbReference>
<dbReference type="Gene3D" id="3.40.30.10">
    <property type="entry name" value="Glutaredoxin"/>
    <property type="match status" value="1"/>
</dbReference>
<dbReference type="GO" id="GO:0033554">
    <property type="term" value="P:cellular response to stress"/>
    <property type="evidence" value="ECO:0007669"/>
    <property type="project" value="TreeGrafter"/>
</dbReference>
<dbReference type="EC" id="1.11.1.26" evidence="2"/>
<evidence type="ECO:0000256" key="6">
    <source>
        <dbReference type="ARBA" id="ARBA00023002"/>
    </source>
</evidence>
<comment type="caution">
    <text evidence="13">The sequence shown here is derived from an EMBL/GenBank/DDBJ whole genome shotgun (WGS) entry which is preliminary data.</text>
</comment>
<feature type="active site" description="Cysteine sulfenic acid (-SOH) intermediate; for peroxidase activity" evidence="10">
    <location>
        <position position="54"/>
    </location>
</feature>
<dbReference type="SUPFAM" id="SSF52833">
    <property type="entry name" value="Thioredoxin-like"/>
    <property type="match status" value="1"/>
</dbReference>
<dbReference type="InterPro" id="IPR024706">
    <property type="entry name" value="Peroxiredoxin_AhpC-typ"/>
</dbReference>
<keyword evidence="7" id="KW-0676">Redox-active center</keyword>
<evidence type="ECO:0000256" key="1">
    <source>
        <dbReference type="ARBA" id="ARBA00011654"/>
    </source>
</evidence>
<dbReference type="RefSeq" id="WP_184484735.1">
    <property type="nucleotide sequence ID" value="NZ_JAAEDJ010000004.1"/>
</dbReference>
<dbReference type="GO" id="GO:0008379">
    <property type="term" value="F:thioredoxin peroxidase activity"/>
    <property type="evidence" value="ECO:0007669"/>
    <property type="project" value="TreeGrafter"/>
</dbReference>
<organism evidence="13 14">
    <name type="scientific">Neoroseomonas alkaliterrae</name>
    <dbReference type="NCBI Taxonomy" id="1452450"/>
    <lineage>
        <taxon>Bacteria</taxon>
        <taxon>Pseudomonadati</taxon>
        <taxon>Pseudomonadota</taxon>
        <taxon>Alphaproteobacteria</taxon>
        <taxon>Acetobacterales</taxon>
        <taxon>Acetobacteraceae</taxon>
        <taxon>Neoroseomonas</taxon>
    </lineage>
</organism>
<feature type="region of interest" description="Disordered" evidence="11">
    <location>
        <begin position="205"/>
        <end position="225"/>
    </location>
</feature>
<dbReference type="GO" id="GO:0045454">
    <property type="term" value="P:cell redox homeostasis"/>
    <property type="evidence" value="ECO:0007669"/>
    <property type="project" value="TreeGrafter"/>
</dbReference>
<evidence type="ECO:0000259" key="12">
    <source>
        <dbReference type="PROSITE" id="PS51352"/>
    </source>
</evidence>
<sequence length="225" mass="24614">MTIPAAPESDRPILIGDPAPLFTARTTMGERSLESYRGRWLLFLSHPADFTPVCTSEFVAFSRLYPQFQAQECDILAVSVDSLYAHFAWVQAIAEETGVVVPFPIVEDPTMAVARAYGMIHGDARDSATVRASIVIDPAGIVRATTCYPVAAGRNALEHLRLVTALREADRLGGLAPEGWEPGEALLQPPPTSIEQIVADGTKRAGWLLRPMPMPTPGRERRRRP</sequence>
<dbReference type="PANTHER" id="PTHR10681">
    <property type="entry name" value="THIOREDOXIN PEROXIDASE"/>
    <property type="match status" value="1"/>
</dbReference>
<dbReference type="InterPro" id="IPR036249">
    <property type="entry name" value="Thioredoxin-like_sf"/>
</dbReference>
<proteinExistence type="predicted"/>
<evidence type="ECO:0000256" key="11">
    <source>
        <dbReference type="SAM" id="MobiDB-lite"/>
    </source>
</evidence>
<evidence type="ECO:0000256" key="10">
    <source>
        <dbReference type="PIRSR" id="PIRSR000239-1"/>
    </source>
</evidence>
<evidence type="ECO:0000313" key="14">
    <source>
        <dbReference type="Proteomes" id="UP000562254"/>
    </source>
</evidence>
<dbReference type="PROSITE" id="PS51352">
    <property type="entry name" value="THIOREDOXIN_2"/>
    <property type="match status" value="1"/>
</dbReference>
<evidence type="ECO:0000313" key="13">
    <source>
        <dbReference type="EMBL" id="MBB5690191.1"/>
    </source>
</evidence>
<gene>
    <name evidence="13" type="ORF">FHS88_002324</name>
</gene>
<dbReference type="PANTHER" id="PTHR10681:SF121">
    <property type="entry name" value="ALKYL HYDROPEROXIDE REDUCTASE C"/>
    <property type="match status" value="1"/>
</dbReference>
<keyword evidence="6 13" id="KW-0560">Oxidoreductase</keyword>
<feature type="domain" description="Thioredoxin" evidence="12">
    <location>
        <begin position="13"/>
        <end position="168"/>
    </location>
</feature>
<protein>
    <recommendedName>
        <fullName evidence="3">Alkyl hydroperoxide reductase C</fullName>
        <ecNumber evidence="2">1.11.1.26</ecNumber>
    </recommendedName>
    <alternativeName>
        <fullName evidence="8">Peroxiredoxin</fullName>
    </alternativeName>
</protein>
<dbReference type="GO" id="GO:0102039">
    <property type="term" value="F:NADH-dependent peroxiredoxin activity"/>
    <property type="evidence" value="ECO:0007669"/>
    <property type="project" value="UniProtKB-EC"/>
</dbReference>
<dbReference type="PIRSF" id="PIRSF000239">
    <property type="entry name" value="AHPC"/>
    <property type="match status" value="1"/>
</dbReference>
<dbReference type="EMBL" id="JACIJE010000006">
    <property type="protein sequence ID" value="MBB5690191.1"/>
    <property type="molecule type" value="Genomic_DNA"/>
</dbReference>
<evidence type="ECO:0000256" key="7">
    <source>
        <dbReference type="ARBA" id="ARBA00023284"/>
    </source>
</evidence>
<evidence type="ECO:0000256" key="9">
    <source>
        <dbReference type="ARBA" id="ARBA00047572"/>
    </source>
</evidence>
<keyword evidence="5" id="KW-0049">Antioxidant</keyword>
<dbReference type="InterPro" id="IPR000866">
    <property type="entry name" value="AhpC/TSA"/>
</dbReference>
<dbReference type="Proteomes" id="UP000562254">
    <property type="component" value="Unassembled WGS sequence"/>
</dbReference>
<keyword evidence="4 13" id="KW-0575">Peroxidase</keyword>
<keyword evidence="14" id="KW-1185">Reference proteome</keyword>
<evidence type="ECO:0000256" key="8">
    <source>
        <dbReference type="ARBA" id="ARBA00032077"/>
    </source>
</evidence>